<protein>
    <recommendedName>
        <fullName evidence="3">Cytosolic protein</fullName>
    </recommendedName>
</protein>
<accession>A8M903</accession>
<dbReference type="SUPFAM" id="SSF51556">
    <property type="entry name" value="Metallo-dependent hydrolases"/>
    <property type="match status" value="1"/>
</dbReference>
<dbReference type="GeneID" id="5709454"/>
<dbReference type="STRING" id="397948.Cmaq_1396"/>
<dbReference type="HOGENOM" id="CLU_060721_1_0_2"/>
<dbReference type="InterPro" id="IPR046249">
    <property type="entry name" value="DUF6282"/>
</dbReference>
<keyword evidence="2" id="KW-1185">Reference proteome</keyword>
<dbReference type="Gene3D" id="3.20.20.140">
    <property type="entry name" value="Metal-dependent hydrolases"/>
    <property type="match status" value="1"/>
</dbReference>
<dbReference type="OrthoDB" id="25479at2157"/>
<dbReference type="RefSeq" id="WP_012186441.1">
    <property type="nucleotide sequence ID" value="NC_009954.1"/>
</dbReference>
<sequence>MVVTLEKVLRGSFDMHVHTGPDAVPRLLNDLEMAKLFKSNGFSGFIIKNHYTPTHDRAYLVNRIVDGVRVLGGIVLNEAVGGLNPRAVDIAGRLGALIVWFPTVDSLNEHRELSKWENHPHPPAWARMQLELRSRGLLGEGLTVLDSEGKIKPVVDEVLELIRQYDMVLATGHLSPIEGMELVKRAFEKGVRKVIITHPDFTTTRYTLEQQRELANHGAYLERTFENVLAKRVTVNDYVRMIVETGVEHNIISSDLGQVHNPPPTEGLREFVRQLIEGGLSPDDVEVMIKENPQKLT</sequence>
<dbReference type="AlphaFoldDB" id="A8M903"/>
<evidence type="ECO:0008006" key="3">
    <source>
        <dbReference type="Google" id="ProtNLM"/>
    </source>
</evidence>
<name>A8M903_CALMQ</name>
<proteinExistence type="predicted"/>
<dbReference type="Pfam" id="PF19799">
    <property type="entry name" value="DUF6282"/>
    <property type="match status" value="1"/>
</dbReference>
<dbReference type="Proteomes" id="UP000001137">
    <property type="component" value="Chromosome"/>
</dbReference>
<evidence type="ECO:0000313" key="2">
    <source>
        <dbReference type="Proteomes" id="UP000001137"/>
    </source>
</evidence>
<dbReference type="EMBL" id="CP000852">
    <property type="protein sequence ID" value="ABW02222.1"/>
    <property type="molecule type" value="Genomic_DNA"/>
</dbReference>
<dbReference type="InterPro" id="IPR016797">
    <property type="entry name" value="UCP021898"/>
</dbReference>
<evidence type="ECO:0000313" key="1">
    <source>
        <dbReference type="EMBL" id="ABW02222.1"/>
    </source>
</evidence>
<reference evidence="1 2" key="1">
    <citation type="submission" date="2007-10" db="EMBL/GenBank/DDBJ databases">
        <title>Complete sequence of Caldivirga maquilingensis IC-167.</title>
        <authorList>
            <consortium name="US DOE Joint Genome Institute"/>
            <person name="Copeland A."/>
            <person name="Lucas S."/>
            <person name="Lapidus A."/>
            <person name="Barry K."/>
            <person name="Glavina del Rio T."/>
            <person name="Dalin E."/>
            <person name="Tice H."/>
            <person name="Pitluck S."/>
            <person name="Saunders E."/>
            <person name="Brettin T."/>
            <person name="Bruce D."/>
            <person name="Detter J.C."/>
            <person name="Han C."/>
            <person name="Schmutz J."/>
            <person name="Larimer F."/>
            <person name="Land M."/>
            <person name="Hauser L."/>
            <person name="Kyrpides N."/>
            <person name="Ivanova N."/>
            <person name="Biddle J.F."/>
            <person name="Zhang Z."/>
            <person name="Fitz-Gibbon S.T."/>
            <person name="Lowe T.M."/>
            <person name="Saltikov C."/>
            <person name="House C.H."/>
            <person name="Richardson P."/>
        </authorList>
    </citation>
    <scope>NUCLEOTIDE SEQUENCE [LARGE SCALE GENOMIC DNA]</scope>
    <source>
        <strain evidence="2">ATCC 700844 / DSM 13496 / JCM 10307 / IC-167</strain>
    </source>
</reference>
<organism evidence="1 2">
    <name type="scientific">Caldivirga maquilingensis (strain ATCC 700844 / DSM 13496 / JCM 10307 / IC-167)</name>
    <dbReference type="NCBI Taxonomy" id="397948"/>
    <lineage>
        <taxon>Archaea</taxon>
        <taxon>Thermoproteota</taxon>
        <taxon>Thermoprotei</taxon>
        <taxon>Thermoproteales</taxon>
        <taxon>Thermoproteaceae</taxon>
        <taxon>Caldivirga</taxon>
    </lineage>
</organism>
<dbReference type="InterPro" id="IPR032466">
    <property type="entry name" value="Metal_Hydrolase"/>
</dbReference>
<dbReference type="KEGG" id="cma:Cmaq_1396"/>
<dbReference type="PIRSF" id="PIRSF021898">
    <property type="entry name" value="UCP021898"/>
    <property type="match status" value="1"/>
</dbReference>
<dbReference type="eggNOG" id="arCOG06505">
    <property type="taxonomic scope" value="Archaea"/>
</dbReference>
<gene>
    <name evidence="1" type="ordered locus">Cmaq_1396</name>
</gene>